<accession>A0A176ZB84</accession>
<protein>
    <recommendedName>
        <fullName evidence="1">Fe2OG dioxygenase domain-containing protein</fullName>
    </recommendedName>
</protein>
<dbReference type="PANTHER" id="PTHR33099">
    <property type="entry name" value="FE2OG DIOXYGENASE DOMAIN-CONTAINING PROTEIN"/>
    <property type="match status" value="1"/>
</dbReference>
<dbReference type="GeneID" id="32586990"/>
<sequence>MSSIGVSLLNSLRSVERPGDFCVSGIREIFMPTIDVDGVGRIAFPILPVQAEQLVAIAEAAPYGGGEETVVDREVRRTWQVDSAKVRIGGRHCNKTLAGLVADVALGLGVSEPVAADFYKLLVYDTGSFFVDHRDTEKVPGMFATLVLVLPSAHSGGELVVKHLGREMVLDLRPEESSEIGFAGFYADCVHEVRPVKTGCRLALVYNLRFSGKRRSLKAPDYRAVQGRVVELLRSWASAEDEPDKLIVSLEHAYTPAELSFSALKGADAGVASVLVKAAAEADCDLHLALVSIEESGSAEHIPYYGRRRRWSRDDEEDEDEEFEVAEVIDRALILSEWRRPDGGEAGFDEFPFAEDELCPPDAFEDLTPDEQHFHEATGNEGASFERTYRRAGFVLWPTARRLAVLNQAGLRTTLPYLEEVTARWVASKASMQSPLWDEADELSGHMLRSWPRSSWRSDDDAEVGRMLDVQVRLGNVAHIDAFLAELSAQGHYVARDNAAILSAVALLPASRATELLVRIVRRNAAAHLSACGDLLLRCIAALAETSCDLIQIGSALIDVLPGDPARPKQVDTWQVDAWQRPKPVKSGFVVDLLTATSRIDSALAARAIEHLLSWPKTYQPDDVLVPAALAIAKLAESRAWLAVGRLREACLDHLRRRIALPLEAPRDWTRINPLKCTCADCRGLGAFLVASDQQQWRLKAVQDRRTHVEQSVRSAGCDLDLTTERRGSPHTLIATKNQASYERCAKQRQQDLEHVSVLGG</sequence>
<dbReference type="PROSITE" id="PS51471">
    <property type="entry name" value="FE2OG_OXY"/>
    <property type="match status" value="1"/>
</dbReference>
<evidence type="ECO:0000259" key="1">
    <source>
        <dbReference type="PROSITE" id="PS51471"/>
    </source>
</evidence>
<dbReference type="EMBL" id="LSEF01000042">
    <property type="protein sequence ID" value="OAF17627.1"/>
    <property type="molecule type" value="Genomic_DNA"/>
</dbReference>
<dbReference type="Gene3D" id="2.60.120.620">
    <property type="entry name" value="q2cbj1_9rhob like domain"/>
    <property type="match status" value="1"/>
</dbReference>
<reference evidence="2 3" key="1">
    <citation type="submission" date="2016-02" db="EMBL/GenBank/DDBJ databases">
        <title>Draft genome sequence of the strain BR 10247T Bradyrhizobium neotropicale isolated from nodules of Centrolobium paraense.</title>
        <authorList>
            <person name="Simoes-Araujo J.L."/>
            <person name="Barauna A.C."/>
            <person name="Silva K."/>
            <person name="Zilli J.E."/>
        </authorList>
    </citation>
    <scope>NUCLEOTIDE SEQUENCE [LARGE SCALE GENOMIC DNA]</scope>
    <source>
        <strain evidence="2 3">BR 10247</strain>
    </source>
</reference>
<dbReference type="PANTHER" id="PTHR33099:SF7">
    <property type="entry name" value="MYND-TYPE DOMAIN-CONTAINING PROTEIN"/>
    <property type="match status" value="1"/>
</dbReference>
<proteinExistence type="predicted"/>
<feature type="domain" description="Fe2OG dioxygenase" evidence="1">
    <location>
        <begin position="101"/>
        <end position="212"/>
    </location>
</feature>
<gene>
    <name evidence="2" type="ORF">AXW67_08125</name>
</gene>
<dbReference type="AlphaFoldDB" id="A0A176ZB84"/>
<comment type="caution">
    <text evidence="2">The sequence shown here is derived from an EMBL/GenBank/DDBJ whole genome shotgun (WGS) entry which is preliminary data.</text>
</comment>
<evidence type="ECO:0000313" key="2">
    <source>
        <dbReference type="EMBL" id="OAF17627.1"/>
    </source>
</evidence>
<dbReference type="InterPro" id="IPR005123">
    <property type="entry name" value="Oxoglu/Fe-dep_dioxygenase_dom"/>
</dbReference>
<dbReference type="InterPro" id="IPR044862">
    <property type="entry name" value="Pro_4_hyd_alph_FE2OG_OXY"/>
</dbReference>
<dbReference type="Proteomes" id="UP000077173">
    <property type="component" value="Unassembled WGS sequence"/>
</dbReference>
<organism evidence="2 3">
    <name type="scientific">Bradyrhizobium neotropicale</name>
    <dbReference type="NCBI Taxonomy" id="1497615"/>
    <lineage>
        <taxon>Bacteria</taxon>
        <taxon>Pseudomonadati</taxon>
        <taxon>Pseudomonadota</taxon>
        <taxon>Alphaproteobacteria</taxon>
        <taxon>Hyphomicrobiales</taxon>
        <taxon>Nitrobacteraceae</taxon>
        <taxon>Bradyrhizobium</taxon>
    </lineage>
</organism>
<dbReference type="RefSeq" id="WP_063678271.1">
    <property type="nucleotide sequence ID" value="NZ_LSEF01000042.1"/>
</dbReference>
<evidence type="ECO:0000313" key="3">
    <source>
        <dbReference type="Proteomes" id="UP000077173"/>
    </source>
</evidence>
<keyword evidence="3" id="KW-1185">Reference proteome</keyword>
<dbReference type="Pfam" id="PF13640">
    <property type="entry name" value="2OG-FeII_Oxy_3"/>
    <property type="match status" value="1"/>
</dbReference>
<name>A0A176ZB84_9BRAD</name>